<dbReference type="InterPro" id="IPR001173">
    <property type="entry name" value="Glyco_trans_2-like"/>
</dbReference>
<keyword evidence="6" id="KW-0328">Glycosyltransferase</keyword>
<keyword evidence="4 6" id="KW-1015">Disulfide bond</keyword>
<feature type="domain" description="Ricin B lectin" evidence="7">
    <location>
        <begin position="410"/>
        <end position="529"/>
    </location>
</feature>
<keyword evidence="2 6" id="KW-0430">Lectin</keyword>
<keyword evidence="6" id="KW-0808">Transferase</keyword>
<comment type="pathway">
    <text evidence="6">Protein modification; protein glycosylation.</text>
</comment>
<dbReference type="GO" id="GO:0016757">
    <property type="term" value="F:glycosyltransferase activity"/>
    <property type="evidence" value="ECO:0007669"/>
    <property type="project" value="UniProtKB-KW"/>
</dbReference>
<keyword evidence="5" id="KW-0325">Glycoprotein</keyword>
<name>A0A9C6WEM4_DROAB</name>
<comment type="similarity">
    <text evidence="6">Belongs to the glycosyltransferase 2 family. GalNAc-T subfamily.</text>
</comment>
<dbReference type="Gene3D" id="3.90.550.10">
    <property type="entry name" value="Spore Coat Polysaccharide Biosynthesis Protein SpsA, Chain A"/>
    <property type="match status" value="1"/>
</dbReference>
<evidence type="ECO:0000256" key="6">
    <source>
        <dbReference type="RuleBase" id="RU361242"/>
    </source>
</evidence>
<dbReference type="GO" id="GO:0000139">
    <property type="term" value="C:Golgi membrane"/>
    <property type="evidence" value="ECO:0007669"/>
    <property type="project" value="UniProtKB-SubCell"/>
</dbReference>
<evidence type="ECO:0000256" key="3">
    <source>
        <dbReference type="ARBA" id="ARBA00023034"/>
    </source>
</evidence>
<dbReference type="SUPFAM" id="SSF50370">
    <property type="entry name" value="Ricin B-like lectins"/>
    <property type="match status" value="1"/>
</dbReference>
<comment type="cofactor">
    <cofactor evidence="6">
        <name>Mn(2+)</name>
        <dbReference type="ChEBI" id="CHEBI:29035"/>
    </cofactor>
</comment>
<evidence type="ECO:0000256" key="4">
    <source>
        <dbReference type="ARBA" id="ARBA00023157"/>
    </source>
</evidence>
<sequence>MHVPRIDLISRNNRLNSKSQCTCKIWKLAVFALLLFALYSELSTWDGIVDPEENFKLRTAADIKAYTKLFLEYGYNAWLAERLPLRLSIAVIFRNEQLETLLRMFHSLRDRTNMTLISELIVINDYSDNGFWLEKSSRDAFDAYLKHYITQNLQIFHMEDQMGLVRARRFAVRNSNFDIIIFVDANVEFTDGWLEPMLTVLNHHEPTLVSPQIDRIDEQTLEYVRVEEQRGVFDWTLRRREVPLLRQQLKDMPNPFETPVPNTVVFGMDADLFNSLIHFDEDLNSPAAFELQLSFYMWHQELRIVQVPCSRVAHLQPSDRSYLQRNGNMQQLAAQQFSSYKRLVEIWLYNTKYKSFIYENHPQIKNAILGNISDVEEEYEYLPVLNSFDWYLENVAPDLLQHFPLKAPSYFANGTLRPTQQRTQCLTGDLQTNRISLMPCDHSKRAAQNWTLSYMNDLRLGDNHCLEVQSNRKLALSQCTTLAGPQNWHFDLNYNNLISNTLCLEAHAKFFLMVRTCSTRNAQQKWYFEHMHKDAIKANNFY</sequence>
<dbReference type="SUPFAM" id="SSF53448">
    <property type="entry name" value="Nucleotide-diphospho-sugar transferases"/>
    <property type="match status" value="1"/>
</dbReference>
<dbReference type="Gene3D" id="2.80.10.50">
    <property type="match status" value="1"/>
</dbReference>
<evidence type="ECO:0000256" key="5">
    <source>
        <dbReference type="ARBA" id="ARBA00023180"/>
    </source>
</evidence>
<dbReference type="Pfam" id="PF00535">
    <property type="entry name" value="Glycos_transf_2"/>
    <property type="match status" value="1"/>
</dbReference>
<dbReference type="RefSeq" id="XP_051860204.1">
    <property type="nucleotide sequence ID" value="XM_052004244.1"/>
</dbReference>
<dbReference type="GO" id="GO:0030246">
    <property type="term" value="F:carbohydrate binding"/>
    <property type="evidence" value="ECO:0007669"/>
    <property type="project" value="UniProtKB-KW"/>
</dbReference>
<dbReference type="Proteomes" id="UP000515160">
    <property type="component" value="Chromosome 3"/>
</dbReference>
<dbReference type="PANTHER" id="PTHR11675">
    <property type="entry name" value="N-ACETYLGALACTOSAMINYLTRANSFERASE"/>
    <property type="match status" value="1"/>
</dbReference>
<organism evidence="8 9">
    <name type="scientific">Drosophila albomicans</name>
    <name type="common">Fruit fly</name>
    <dbReference type="NCBI Taxonomy" id="7291"/>
    <lineage>
        <taxon>Eukaryota</taxon>
        <taxon>Metazoa</taxon>
        <taxon>Ecdysozoa</taxon>
        <taxon>Arthropoda</taxon>
        <taxon>Hexapoda</taxon>
        <taxon>Insecta</taxon>
        <taxon>Pterygota</taxon>
        <taxon>Neoptera</taxon>
        <taxon>Endopterygota</taxon>
        <taxon>Diptera</taxon>
        <taxon>Brachycera</taxon>
        <taxon>Muscomorpha</taxon>
        <taxon>Ephydroidea</taxon>
        <taxon>Drosophilidae</taxon>
        <taxon>Drosophila</taxon>
    </lineage>
</organism>
<gene>
    <name evidence="9" type="primary">LOC117569082</name>
</gene>
<dbReference type="InterPro" id="IPR035992">
    <property type="entry name" value="Ricin_B-like_lectins"/>
</dbReference>
<dbReference type="PANTHER" id="PTHR11675:SF134">
    <property type="entry name" value="N-ACETYLGALACTOSAMINYLTRANSFERASE 4-RELATED"/>
    <property type="match status" value="1"/>
</dbReference>
<dbReference type="SMART" id="SM00458">
    <property type="entry name" value="RICIN"/>
    <property type="match status" value="1"/>
</dbReference>
<keyword evidence="8" id="KW-1185">Reference proteome</keyword>
<dbReference type="InterPro" id="IPR000772">
    <property type="entry name" value="Ricin_B_lectin"/>
</dbReference>
<evidence type="ECO:0000313" key="8">
    <source>
        <dbReference type="Proteomes" id="UP000515160"/>
    </source>
</evidence>
<dbReference type="EC" id="2.4.1.-" evidence="6"/>
<keyword evidence="6" id="KW-0464">Manganese</keyword>
<dbReference type="AlphaFoldDB" id="A0A9C6WEM4"/>
<dbReference type="PROSITE" id="PS50231">
    <property type="entry name" value="RICIN_B_LECTIN"/>
    <property type="match status" value="1"/>
</dbReference>
<dbReference type="InterPro" id="IPR029044">
    <property type="entry name" value="Nucleotide-diphossugar_trans"/>
</dbReference>
<dbReference type="OrthoDB" id="7857914at2759"/>
<comment type="subcellular location">
    <subcellularLocation>
        <location evidence="1 6">Golgi apparatus membrane</location>
        <topology evidence="1 6">Single-pass type II membrane protein</topology>
    </subcellularLocation>
</comment>
<evidence type="ECO:0000259" key="7">
    <source>
        <dbReference type="SMART" id="SM00458"/>
    </source>
</evidence>
<evidence type="ECO:0000256" key="1">
    <source>
        <dbReference type="ARBA" id="ARBA00004323"/>
    </source>
</evidence>
<protein>
    <recommendedName>
        <fullName evidence="6">Polypeptide N-acetylgalactosaminyltransferase</fullName>
        <ecNumber evidence="6">2.4.1.-</ecNumber>
    </recommendedName>
    <alternativeName>
        <fullName evidence="6">Protein-UDP acetylgalactosaminyltransferase</fullName>
    </alternativeName>
</protein>
<evidence type="ECO:0000313" key="9">
    <source>
        <dbReference type="RefSeq" id="XP_051860204.1"/>
    </source>
</evidence>
<accession>A0A9C6WEM4</accession>
<dbReference type="GeneID" id="117569082"/>
<evidence type="ECO:0000256" key="2">
    <source>
        <dbReference type="ARBA" id="ARBA00022734"/>
    </source>
</evidence>
<dbReference type="Pfam" id="PF00652">
    <property type="entry name" value="Ricin_B_lectin"/>
    <property type="match status" value="1"/>
</dbReference>
<proteinExistence type="inferred from homology"/>
<reference evidence="9" key="1">
    <citation type="submission" date="2025-08" db="UniProtKB">
        <authorList>
            <consortium name="RefSeq"/>
        </authorList>
    </citation>
    <scope>IDENTIFICATION</scope>
    <source>
        <strain evidence="9">15112-1751.03</strain>
        <tissue evidence="9">Whole Adult</tissue>
    </source>
</reference>
<keyword evidence="3 6" id="KW-0333">Golgi apparatus</keyword>